<dbReference type="AlphaFoldDB" id="A0A6A6E801"/>
<dbReference type="InterPro" id="IPR029476">
    <property type="entry name" value="DNase_NucA_NucB"/>
</dbReference>
<evidence type="ECO:0000313" key="3">
    <source>
        <dbReference type="EMBL" id="KAF2186618.1"/>
    </source>
</evidence>
<proteinExistence type="predicted"/>
<dbReference type="Proteomes" id="UP000800200">
    <property type="component" value="Unassembled WGS sequence"/>
</dbReference>
<evidence type="ECO:0000259" key="2">
    <source>
        <dbReference type="Pfam" id="PF14040"/>
    </source>
</evidence>
<protein>
    <recommendedName>
        <fullName evidence="2">Deoxyribonuclease NucA/NucB domain-containing protein</fullName>
    </recommendedName>
</protein>
<feature type="domain" description="Deoxyribonuclease NucA/NucB" evidence="2">
    <location>
        <begin position="1"/>
        <end position="113"/>
    </location>
</feature>
<feature type="region of interest" description="Disordered" evidence="1">
    <location>
        <begin position="19"/>
        <end position="46"/>
    </location>
</feature>
<reference evidence="3" key="1">
    <citation type="journal article" date="2020" name="Stud. Mycol.">
        <title>101 Dothideomycetes genomes: a test case for predicting lifestyles and emergence of pathogens.</title>
        <authorList>
            <person name="Haridas S."/>
            <person name="Albert R."/>
            <person name="Binder M."/>
            <person name="Bloem J."/>
            <person name="Labutti K."/>
            <person name="Salamov A."/>
            <person name="Andreopoulos B."/>
            <person name="Baker S."/>
            <person name="Barry K."/>
            <person name="Bills G."/>
            <person name="Bluhm B."/>
            <person name="Cannon C."/>
            <person name="Castanera R."/>
            <person name="Culley D."/>
            <person name="Daum C."/>
            <person name="Ezra D."/>
            <person name="Gonzalez J."/>
            <person name="Henrissat B."/>
            <person name="Kuo A."/>
            <person name="Liang C."/>
            <person name="Lipzen A."/>
            <person name="Lutzoni F."/>
            <person name="Magnuson J."/>
            <person name="Mondo S."/>
            <person name="Nolan M."/>
            <person name="Ohm R."/>
            <person name="Pangilinan J."/>
            <person name="Park H.-J."/>
            <person name="Ramirez L."/>
            <person name="Alfaro M."/>
            <person name="Sun H."/>
            <person name="Tritt A."/>
            <person name="Yoshinaga Y."/>
            <person name="Zwiers L.-H."/>
            <person name="Turgeon B."/>
            <person name="Goodwin S."/>
            <person name="Spatafora J."/>
            <person name="Crous P."/>
            <person name="Grigoriev I."/>
        </authorList>
    </citation>
    <scope>NUCLEOTIDE SEQUENCE</scope>
    <source>
        <strain evidence="3">CBS 207.26</strain>
    </source>
</reference>
<keyword evidence="4" id="KW-1185">Reference proteome</keyword>
<dbReference type="Pfam" id="PF14040">
    <property type="entry name" value="DNase_NucA_NucB"/>
    <property type="match status" value="1"/>
</dbReference>
<evidence type="ECO:0000256" key="1">
    <source>
        <dbReference type="SAM" id="MobiDB-lite"/>
    </source>
</evidence>
<dbReference type="EMBL" id="ML994629">
    <property type="protein sequence ID" value="KAF2186618.1"/>
    <property type="molecule type" value="Genomic_DNA"/>
</dbReference>
<name>A0A6A6E801_9PEZI</name>
<organism evidence="3 4">
    <name type="scientific">Zopfia rhizophila CBS 207.26</name>
    <dbReference type="NCBI Taxonomy" id="1314779"/>
    <lineage>
        <taxon>Eukaryota</taxon>
        <taxon>Fungi</taxon>
        <taxon>Dikarya</taxon>
        <taxon>Ascomycota</taxon>
        <taxon>Pezizomycotina</taxon>
        <taxon>Dothideomycetes</taxon>
        <taxon>Dothideomycetes incertae sedis</taxon>
        <taxon>Zopfiaceae</taxon>
        <taxon>Zopfia</taxon>
    </lineage>
</organism>
<evidence type="ECO:0000313" key="4">
    <source>
        <dbReference type="Proteomes" id="UP000800200"/>
    </source>
</evidence>
<accession>A0A6A6E801</accession>
<sequence length="218" mass="23586">MCWGVHCTSGKFSSALTLSRSNQAKRRRTAGCTVPKSAASNPTGQNRCRVPGQTFGTRANGKPSHNCDEFPFASTAEADAGGQINRCVPEEQNSGNSIKNFYRGRVTGDKFQIAFASPSTAGVTFCVNPAGGNVCVNDGNIFLGVQGPVSNPTSFTPKRSNEAFVPKNRMFLYRTKLGREVSSPALFEPGRLIHVYVARNASAPDEVELEMDEIHEMY</sequence>
<gene>
    <name evidence="3" type="ORF">K469DRAFT_686999</name>
</gene>
<dbReference type="OrthoDB" id="2748312at2759"/>